<accession>A0A1Q6DWP2</accession>
<dbReference type="EMBL" id="MSDW01000001">
    <property type="protein sequence ID" value="OKY78781.1"/>
    <property type="molecule type" value="Genomic_DNA"/>
</dbReference>
<keyword evidence="2" id="KW-1185">Reference proteome</keyword>
<evidence type="ECO:0000313" key="1">
    <source>
        <dbReference type="EMBL" id="OKY78781.1"/>
    </source>
</evidence>
<dbReference type="STRING" id="1903181.BTN85_1284"/>
<sequence length="45" mass="5382">MSKLEKLNKKYIALPMEDLLKNCLEEKEAKSIKKMIRGKPWFKKT</sequence>
<name>A0A1Q6DWP2_METT1</name>
<reference evidence="1" key="1">
    <citation type="submission" date="2016-12" db="EMBL/GenBank/DDBJ databases">
        <title>Discovery of methanogenic haloarchaea.</title>
        <authorList>
            <person name="Sorokin D.Y."/>
            <person name="Makarova K.S."/>
            <person name="Abbas B."/>
            <person name="Ferrer M."/>
            <person name="Golyshin P.N."/>
        </authorList>
    </citation>
    <scope>NUCLEOTIDE SEQUENCE [LARGE SCALE GENOMIC DNA]</scope>
    <source>
        <strain evidence="1">HMET1</strain>
    </source>
</reference>
<protein>
    <submittedName>
        <fullName evidence="1">Uncharacterized protein</fullName>
    </submittedName>
</protein>
<dbReference type="AlphaFoldDB" id="A0A1Q6DWP2"/>
<dbReference type="InParanoid" id="A0A1Q6DWP2"/>
<proteinExistence type="predicted"/>
<dbReference type="Proteomes" id="UP000185744">
    <property type="component" value="Unassembled WGS sequence"/>
</dbReference>
<evidence type="ECO:0000313" key="2">
    <source>
        <dbReference type="Proteomes" id="UP000185744"/>
    </source>
</evidence>
<gene>
    <name evidence="1" type="ORF">BTN85_1284</name>
</gene>
<comment type="caution">
    <text evidence="1">The sequence shown here is derived from an EMBL/GenBank/DDBJ whole genome shotgun (WGS) entry which is preliminary data.</text>
</comment>
<organism evidence="1 2">
    <name type="scientific">Methanohalarchaeum thermophilum</name>
    <dbReference type="NCBI Taxonomy" id="1903181"/>
    <lineage>
        <taxon>Archaea</taxon>
        <taxon>Methanobacteriati</taxon>
        <taxon>Methanobacteriota</taxon>
        <taxon>Methanonatronarchaeia</taxon>
        <taxon>Methanonatronarchaeales</taxon>
        <taxon>Methanonatronarchaeaceae</taxon>
        <taxon>Candidatus Methanohalarchaeum</taxon>
    </lineage>
</organism>